<dbReference type="RefSeq" id="WP_187037128.1">
    <property type="nucleotide sequence ID" value="NZ_CP060286.1"/>
</dbReference>
<evidence type="ECO:0000313" key="3">
    <source>
        <dbReference type="Proteomes" id="UP000515909"/>
    </source>
</evidence>
<proteinExistence type="predicted"/>
<organism evidence="2 3">
    <name type="scientific">Caproicibacter fermentans</name>
    <dbReference type="NCBI Taxonomy" id="2576756"/>
    <lineage>
        <taxon>Bacteria</taxon>
        <taxon>Bacillati</taxon>
        <taxon>Bacillota</taxon>
        <taxon>Clostridia</taxon>
        <taxon>Eubacteriales</taxon>
        <taxon>Acutalibacteraceae</taxon>
        <taxon>Caproicibacter</taxon>
    </lineage>
</organism>
<dbReference type="Proteomes" id="UP000515909">
    <property type="component" value="Chromosome"/>
</dbReference>
<protein>
    <submittedName>
        <fullName evidence="2">Phage tail family protein</fullName>
    </submittedName>
</protein>
<dbReference type="EMBL" id="CP060286">
    <property type="protein sequence ID" value="QNK41821.1"/>
    <property type="molecule type" value="Genomic_DNA"/>
</dbReference>
<reference evidence="2 3" key="1">
    <citation type="submission" date="2020-08" db="EMBL/GenBank/DDBJ databases">
        <title>The isolate Caproiciproducens sp. 7D4C2 produces n-caproate at mildly acidic conditions from hexoses: genome and rBOX comparison with related strains and chain-elongating bacteria.</title>
        <authorList>
            <person name="Esquivel-Elizondo S."/>
            <person name="Bagci C."/>
            <person name="Temovska M."/>
            <person name="Jeon B.S."/>
            <person name="Bessarab I."/>
            <person name="Williams R.B.H."/>
            <person name="Huson D.H."/>
            <person name="Angenent L.T."/>
        </authorList>
    </citation>
    <scope>NUCLEOTIDE SEQUENCE [LARGE SCALE GENOMIC DNA]</scope>
    <source>
        <strain evidence="2 3">7D4C2</strain>
    </source>
</reference>
<evidence type="ECO:0000259" key="1">
    <source>
        <dbReference type="Pfam" id="PF05709"/>
    </source>
</evidence>
<dbReference type="KEGG" id="cfem:HCR03_06140"/>
<dbReference type="Gene3D" id="2.40.30.200">
    <property type="match status" value="1"/>
</dbReference>
<evidence type="ECO:0000313" key="2">
    <source>
        <dbReference type="EMBL" id="QNK41821.1"/>
    </source>
</evidence>
<sequence length="287" mass="32041">MKRVICENQLGAKIEFKYDGYPLRLADTSGFSAADYEVSTSKNSGQDGESYNGATAQKRNPIITAEIFRDYQAQREKLYSFFQPRTAGTVYYYDNDVGRKAEYYVEKVEVEESGTVRAATISLICPDPKFYDLEDQLTQLATWQGRITFPLRIHPPFVVAEKMNTLIGNVHNGSAVPMGLTVRFSASGEVVNPSLYDVNRHDLMQIGTADQPMTMHIGDVIIITTGDGNKRVRLISGGATTNINNMMAYPPRWLQAQQGDNLYRYNADQGIDSLNVSILSTEAYWGA</sequence>
<accession>A0A7G8TDY0</accession>
<dbReference type="AlphaFoldDB" id="A0A7G8TDY0"/>
<gene>
    <name evidence="2" type="ORF">HCR03_06140</name>
</gene>
<name>A0A7G8TDY0_9FIRM</name>
<dbReference type="InterPro" id="IPR008841">
    <property type="entry name" value="Siphovirus-type_tail_N"/>
</dbReference>
<feature type="domain" description="Siphovirus-type tail component RIFT-related" evidence="1">
    <location>
        <begin position="33"/>
        <end position="125"/>
    </location>
</feature>
<dbReference type="Pfam" id="PF05709">
    <property type="entry name" value="Sipho_tail"/>
    <property type="match status" value="1"/>
</dbReference>